<dbReference type="SMART" id="SM01162">
    <property type="entry name" value="DUF1771"/>
    <property type="match status" value="1"/>
</dbReference>
<dbReference type="PANTHER" id="PTHR47872:SF1">
    <property type="entry name" value="NUCLEAR RNA EXPORT FACTOR SDE5-RELATED"/>
    <property type="match status" value="1"/>
</dbReference>
<name>A0AAD4P1Q7_PERFH</name>
<gene>
    <name evidence="3" type="ORF">C2S53_017758</name>
</gene>
<dbReference type="InterPro" id="IPR056254">
    <property type="entry name" value="At5g58720/SDE5-like_UBA-like"/>
</dbReference>
<feature type="domain" description="DUF1771" evidence="2">
    <location>
        <begin position="344"/>
        <end position="409"/>
    </location>
</feature>
<feature type="region of interest" description="Disordered" evidence="1">
    <location>
        <begin position="64"/>
        <end position="91"/>
    </location>
</feature>
<dbReference type="EMBL" id="SDAM02001108">
    <property type="protein sequence ID" value="KAH6822940.1"/>
    <property type="molecule type" value="Genomic_DNA"/>
</dbReference>
<dbReference type="Proteomes" id="UP001190926">
    <property type="component" value="Unassembled WGS sequence"/>
</dbReference>
<dbReference type="Pfam" id="PF08590">
    <property type="entry name" value="DUF1771"/>
    <property type="match status" value="1"/>
</dbReference>
<proteinExistence type="predicted"/>
<dbReference type="AlphaFoldDB" id="A0AAD4P1Q7"/>
<feature type="compositionally biased region" description="Polar residues" evidence="1">
    <location>
        <begin position="237"/>
        <end position="263"/>
    </location>
</feature>
<reference evidence="3 4" key="1">
    <citation type="journal article" date="2021" name="Nat. Commun.">
        <title>Incipient diploidization of the medicinal plant Perilla within 10,000 years.</title>
        <authorList>
            <person name="Zhang Y."/>
            <person name="Shen Q."/>
            <person name="Leng L."/>
            <person name="Zhang D."/>
            <person name="Chen S."/>
            <person name="Shi Y."/>
            <person name="Ning Z."/>
            <person name="Chen S."/>
        </authorList>
    </citation>
    <scope>NUCLEOTIDE SEQUENCE [LARGE SCALE GENOMIC DNA]</scope>
    <source>
        <strain evidence="4">cv. PC099</strain>
    </source>
</reference>
<evidence type="ECO:0000313" key="3">
    <source>
        <dbReference type="EMBL" id="KAH6822940.1"/>
    </source>
</evidence>
<accession>A0AAD4P1Q7</accession>
<evidence type="ECO:0000259" key="2">
    <source>
        <dbReference type="SMART" id="SM01162"/>
    </source>
</evidence>
<organism evidence="3 4">
    <name type="scientific">Perilla frutescens var. hirtella</name>
    <name type="common">Perilla citriodora</name>
    <name type="synonym">Perilla setoyensis</name>
    <dbReference type="NCBI Taxonomy" id="608512"/>
    <lineage>
        <taxon>Eukaryota</taxon>
        <taxon>Viridiplantae</taxon>
        <taxon>Streptophyta</taxon>
        <taxon>Embryophyta</taxon>
        <taxon>Tracheophyta</taxon>
        <taxon>Spermatophyta</taxon>
        <taxon>Magnoliopsida</taxon>
        <taxon>eudicotyledons</taxon>
        <taxon>Gunneridae</taxon>
        <taxon>Pentapetalae</taxon>
        <taxon>asterids</taxon>
        <taxon>lamiids</taxon>
        <taxon>Lamiales</taxon>
        <taxon>Lamiaceae</taxon>
        <taxon>Nepetoideae</taxon>
        <taxon>Elsholtzieae</taxon>
        <taxon>Perilla</taxon>
    </lineage>
</organism>
<evidence type="ECO:0000313" key="4">
    <source>
        <dbReference type="Proteomes" id="UP001190926"/>
    </source>
</evidence>
<sequence>MKVDVVPSSSSFTDDDADDQNNLQKLLEAFGSAVSLDDIASAYCEAGRNLESTAEMLCNMKQDSISEPSFPRSEKDPENTNGASSGSSSRCISEKPHFVKFNSKKGSASLGTVSDVIGKDYINPRPQSNRVTEKLKPMKLNSNDFPVAEVWGEEKEPEFTSQGQPMDTDLGQFLYKMLGNGFQLEMDVIEEVIGQCGYNMPMSIDKLLDISAATTLEKSDDVIGIAAGNKTKKSHGVGSTSCPKQSQLLHYPGSSKSDASNGDESILPQTKMKNKDIQREVLAALFSAPERIQDHKSTHPVRTPRQSPYGRIVAKPLEETFIEDFTYITRRPINDINNEANEESYDELRKAVLENWATMKEYYKASADAFIKKDHLTAQNLLEQGHFYKRKAGEADELSTKKLIENSNEDEEFCINAHELDPKEALYHMRLQLTALCGLPDVRFMKVVVGTRGDKKDVRRKCLITKLLEEEGIPWTEEGNGWIISVRVDEVDRNKLSFVSK</sequence>
<dbReference type="Pfam" id="PF24767">
    <property type="entry name" value="UBA_At5g58720"/>
    <property type="match status" value="1"/>
</dbReference>
<dbReference type="InterPro" id="IPR013899">
    <property type="entry name" value="DUF1771"/>
</dbReference>
<protein>
    <recommendedName>
        <fullName evidence="2">DUF1771 domain-containing protein</fullName>
    </recommendedName>
</protein>
<dbReference type="PANTHER" id="PTHR47872">
    <property type="entry name" value="NUCLEAR RNA EXPORT FACTOR SDE5-RELATED"/>
    <property type="match status" value="1"/>
</dbReference>
<feature type="region of interest" description="Disordered" evidence="1">
    <location>
        <begin position="230"/>
        <end position="272"/>
    </location>
</feature>
<keyword evidence="4" id="KW-1185">Reference proteome</keyword>
<comment type="caution">
    <text evidence="3">The sequence shown here is derived from an EMBL/GenBank/DDBJ whole genome shotgun (WGS) entry which is preliminary data.</text>
</comment>
<evidence type="ECO:0000256" key="1">
    <source>
        <dbReference type="SAM" id="MobiDB-lite"/>
    </source>
</evidence>